<protein>
    <submittedName>
        <fullName evidence="5">Carn_acyltransf domain-containing protein</fullName>
    </submittedName>
</protein>
<gene>
    <name evidence="3" type="ORF">GPUH_LOCUS20713</name>
</gene>
<comment type="similarity">
    <text evidence="1">Belongs to the carnitine/choline acetyltransferase family.</text>
</comment>
<dbReference type="GO" id="GO:0005777">
    <property type="term" value="C:peroxisome"/>
    <property type="evidence" value="ECO:0007669"/>
    <property type="project" value="TreeGrafter"/>
</dbReference>
<dbReference type="Proteomes" id="UP000271098">
    <property type="component" value="Unassembled WGS sequence"/>
</dbReference>
<organism evidence="5">
    <name type="scientific">Gongylonema pulchrum</name>
    <dbReference type="NCBI Taxonomy" id="637853"/>
    <lineage>
        <taxon>Eukaryota</taxon>
        <taxon>Metazoa</taxon>
        <taxon>Ecdysozoa</taxon>
        <taxon>Nematoda</taxon>
        <taxon>Chromadorea</taxon>
        <taxon>Rhabditida</taxon>
        <taxon>Spirurina</taxon>
        <taxon>Spiruromorpha</taxon>
        <taxon>Spiruroidea</taxon>
        <taxon>Gongylonematidae</taxon>
        <taxon>Gongylonema</taxon>
    </lineage>
</organism>
<evidence type="ECO:0000259" key="2">
    <source>
        <dbReference type="Pfam" id="PF00755"/>
    </source>
</evidence>
<dbReference type="AlphaFoldDB" id="A0A183EIC2"/>
<sequence>MDRHLLGLRKIAAEHGRPIPKIFETEAYKKMMNFTLSTSQVPTVNFVPLAYGPSAPDGFGICYNPQPEQLHFTICTLHSCLETSSARYAEELENALVDMRTILTKANGSEKS</sequence>
<dbReference type="Gene3D" id="3.30.559.10">
    <property type="entry name" value="Chloramphenicol acetyltransferase-like domain"/>
    <property type="match status" value="1"/>
</dbReference>
<keyword evidence="4" id="KW-1185">Reference proteome</keyword>
<dbReference type="InterPro" id="IPR000542">
    <property type="entry name" value="Carn_acyl_trans"/>
</dbReference>
<evidence type="ECO:0000313" key="5">
    <source>
        <dbReference type="WBParaSite" id="GPUH_0002073801-mRNA-1"/>
    </source>
</evidence>
<evidence type="ECO:0000313" key="3">
    <source>
        <dbReference type="EMBL" id="VDN36626.1"/>
    </source>
</evidence>
<feature type="domain" description="Choline/carnitine acyltransferase" evidence="2">
    <location>
        <begin position="1"/>
        <end position="93"/>
    </location>
</feature>
<name>A0A183EIC2_9BILA</name>
<dbReference type="OrthoDB" id="240216at2759"/>
<dbReference type="InterPro" id="IPR023213">
    <property type="entry name" value="CAT-like_dom_sf"/>
</dbReference>
<dbReference type="SUPFAM" id="SSF52777">
    <property type="entry name" value="CoA-dependent acyltransferases"/>
    <property type="match status" value="1"/>
</dbReference>
<reference evidence="3 4" key="2">
    <citation type="submission" date="2018-11" db="EMBL/GenBank/DDBJ databases">
        <authorList>
            <consortium name="Pathogen Informatics"/>
        </authorList>
    </citation>
    <scope>NUCLEOTIDE SEQUENCE [LARGE SCALE GENOMIC DNA]</scope>
</reference>
<evidence type="ECO:0000256" key="1">
    <source>
        <dbReference type="ARBA" id="ARBA00005232"/>
    </source>
</evidence>
<dbReference type="Pfam" id="PF00755">
    <property type="entry name" value="Carn_acyltransf"/>
    <property type="match status" value="1"/>
</dbReference>
<reference evidence="5" key="1">
    <citation type="submission" date="2016-06" db="UniProtKB">
        <authorList>
            <consortium name="WormBaseParasite"/>
        </authorList>
    </citation>
    <scope>IDENTIFICATION</scope>
</reference>
<dbReference type="PANTHER" id="PTHR22589:SF103">
    <property type="entry name" value="CARNITINE O-ACETYL-TRANSFERASE, ISOFORM A-RELATED"/>
    <property type="match status" value="1"/>
</dbReference>
<proteinExistence type="inferred from homology"/>
<dbReference type="InterPro" id="IPR039551">
    <property type="entry name" value="Cho/carn_acyl_trans"/>
</dbReference>
<evidence type="ECO:0000313" key="4">
    <source>
        <dbReference type="Proteomes" id="UP000271098"/>
    </source>
</evidence>
<dbReference type="GO" id="GO:0019254">
    <property type="term" value="P:carnitine metabolic process, CoA-linked"/>
    <property type="evidence" value="ECO:0007669"/>
    <property type="project" value="TreeGrafter"/>
</dbReference>
<dbReference type="WBParaSite" id="GPUH_0002073801-mRNA-1">
    <property type="protein sequence ID" value="GPUH_0002073801-mRNA-1"/>
    <property type="gene ID" value="GPUH_0002073801"/>
</dbReference>
<accession>A0A183EIC2</accession>
<dbReference type="EMBL" id="UYRT01090964">
    <property type="protein sequence ID" value="VDN36626.1"/>
    <property type="molecule type" value="Genomic_DNA"/>
</dbReference>
<dbReference type="GO" id="GO:0004092">
    <property type="term" value="F:carnitine O-acetyltransferase activity"/>
    <property type="evidence" value="ECO:0007669"/>
    <property type="project" value="TreeGrafter"/>
</dbReference>
<dbReference type="PANTHER" id="PTHR22589">
    <property type="entry name" value="CARNITINE O-ACYLTRANSFERASE"/>
    <property type="match status" value="1"/>
</dbReference>